<feature type="transmembrane region" description="Helical" evidence="1">
    <location>
        <begin position="45"/>
        <end position="65"/>
    </location>
</feature>
<evidence type="ECO:0000256" key="1">
    <source>
        <dbReference type="SAM" id="Phobius"/>
    </source>
</evidence>
<evidence type="ECO:0000313" key="3">
    <source>
        <dbReference type="EMBL" id="KAA9331874.1"/>
    </source>
</evidence>
<accession>A0A5N1IPE0</accession>
<proteinExistence type="predicted"/>
<dbReference type="Proteomes" id="UP000326570">
    <property type="component" value="Unassembled WGS sequence"/>
</dbReference>
<evidence type="ECO:0000313" key="4">
    <source>
        <dbReference type="Proteomes" id="UP000326570"/>
    </source>
</evidence>
<keyword evidence="1" id="KW-0812">Transmembrane</keyword>
<feature type="domain" description="DUF6311" evidence="2">
    <location>
        <begin position="6"/>
        <end position="153"/>
    </location>
</feature>
<dbReference type="RefSeq" id="WP_150904483.1">
    <property type="nucleotide sequence ID" value="NZ_VTWT01000007.1"/>
</dbReference>
<keyword evidence="1" id="KW-0472">Membrane</keyword>
<dbReference type="InterPro" id="IPR046278">
    <property type="entry name" value="DUF6311"/>
</dbReference>
<protein>
    <recommendedName>
        <fullName evidence="2">DUF6311 domain-containing protein</fullName>
    </recommendedName>
</protein>
<comment type="caution">
    <text evidence="3">The sequence shown here is derived from an EMBL/GenBank/DDBJ whole genome shotgun (WGS) entry which is preliminary data.</text>
</comment>
<sequence length="154" mass="18207">MRRAGAEGYGWDEWKLTLPALFTPYNHNKIDFLFQSTKNIPYESYAFLGPFPLFGMVLWLLLYLFNKNNRPLLKPRGIIAANYFFAFFGLATVASVLIAIGEEYYFSNREYVFNNYLRGFFYLHKITDMVTQFRCLGRFSWIFFWFINLATVCG</sequence>
<reference evidence="3 4" key="1">
    <citation type="submission" date="2019-09" db="EMBL/GenBank/DDBJ databases">
        <title>Genome sequence of Adhaeribacter sp. M2.</title>
        <authorList>
            <person name="Srinivasan S."/>
        </authorList>
    </citation>
    <scope>NUCLEOTIDE SEQUENCE [LARGE SCALE GENOMIC DNA]</scope>
    <source>
        <strain evidence="3 4">M2</strain>
    </source>
</reference>
<name>A0A5N1IPE0_9BACT</name>
<evidence type="ECO:0000259" key="2">
    <source>
        <dbReference type="Pfam" id="PF19830"/>
    </source>
</evidence>
<feature type="transmembrane region" description="Helical" evidence="1">
    <location>
        <begin position="77"/>
        <end position="100"/>
    </location>
</feature>
<dbReference type="Pfam" id="PF19830">
    <property type="entry name" value="DUF6311"/>
    <property type="match status" value="1"/>
</dbReference>
<dbReference type="AlphaFoldDB" id="A0A5N1IPE0"/>
<dbReference type="EMBL" id="VTWT01000007">
    <property type="protein sequence ID" value="KAA9331874.1"/>
    <property type="molecule type" value="Genomic_DNA"/>
</dbReference>
<gene>
    <name evidence="3" type="ORF">F0P94_13835</name>
</gene>
<keyword evidence="1" id="KW-1133">Transmembrane helix</keyword>
<organism evidence="3 4">
    <name type="scientific">Adhaeribacter soli</name>
    <dbReference type="NCBI Taxonomy" id="2607655"/>
    <lineage>
        <taxon>Bacteria</taxon>
        <taxon>Pseudomonadati</taxon>
        <taxon>Bacteroidota</taxon>
        <taxon>Cytophagia</taxon>
        <taxon>Cytophagales</taxon>
        <taxon>Hymenobacteraceae</taxon>
        <taxon>Adhaeribacter</taxon>
    </lineage>
</organism>
<keyword evidence="4" id="KW-1185">Reference proteome</keyword>